<dbReference type="InterPro" id="IPR002068">
    <property type="entry name" value="A-crystallin/Hsp20_dom"/>
</dbReference>
<accession>K5VV99</accession>
<dbReference type="PANTHER" id="PTHR11527">
    <property type="entry name" value="HEAT-SHOCK PROTEIN 20 FAMILY MEMBER"/>
    <property type="match status" value="1"/>
</dbReference>
<dbReference type="eggNOG" id="ENOG502TEX9">
    <property type="taxonomic scope" value="Eukaryota"/>
</dbReference>
<organism evidence="6 7">
    <name type="scientific">Agaricus bisporus var. burnettii (strain JB137-S8 / ATCC MYA-4627 / FGSC 10392)</name>
    <name type="common">White button mushroom</name>
    <dbReference type="NCBI Taxonomy" id="597362"/>
    <lineage>
        <taxon>Eukaryota</taxon>
        <taxon>Fungi</taxon>
        <taxon>Dikarya</taxon>
        <taxon>Basidiomycota</taxon>
        <taxon>Agaricomycotina</taxon>
        <taxon>Agaricomycetes</taxon>
        <taxon>Agaricomycetidae</taxon>
        <taxon>Agaricales</taxon>
        <taxon>Agaricineae</taxon>
        <taxon>Agaricaceae</taxon>
        <taxon>Agaricus</taxon>
    </lineage>
</organism>
<sequence>MSPTTSSPVPSKSNSFASFYQDPRFRTAVSRAAQLKVHQLIEAGSLRPGRPERDCRGNWKPRMDLVDDPSSPNIIAIFELPGVKNENISLQIKEKRLMVFGKRVDPYSEALSAALAAVSSSQDQKSARTDATEVDQASSRGNARSSPPPNSQDPAVKSSASRSIHELRYGSFFRSVTVPEGIKQSEVTAGIQDGMLTVTWPRIPAGARHLGATKISDTPIETMANQPMLRA</sequence>
<keyword evidence="1" id="KW-0346">Stress response</keyword>
<feature type="compositionally biased region" description="Polar residues" evidence="4">
    <location>
        <begin position="135"/>
        <end position="145"/>
    </location>
</feature>
<feature type="domain" description="SHSP" evidence="5">
    <location>
        <begin position="54"/>
        <end position="218"/>
    </location>
</feature>
<keyword evidence="7" id="KW-1185">Reference proteome</keyword>
<evidence type="ECO:0000256" key="3">
    <source>
        <dbReference type="RuleBase" id="RU003616"/>
    </source>
</evidence>
<name>K5VV99_AGABU</name>
<feature type="region of interest" description="Disordered" evidence="4">
    <location>
        <begin position="118"/>
        <end position="162"/>
    </location>
</feature>
<dbReference type="OMA" id="PIETMAN"/>
<dbReference type="GeneID" id="18829412"/>
<dbReference type="EMBL" id="JH971392">
    <property type="protein sequence ID" value="EKM78404.1"/>
    <property type="molecule type" value="Genomic_DNA"/>
</dbReference>
<dbReference type="InParanoid" id="K5VV99"/>
<dbReference type="Proteomes" id="UP000008493">
    <property type="component" value="Unassembled WGS sequence"/>
</dbReference>
<dbReference type="STRING" id="597362.K5VV99"/>
<dbReference type="HOGENOM" id="CLU_046737_7_0_1"/>
<dbReference type="Pfam" id="PF00011">
    <property type="entry name" value="HSP20"/>
    <property type="match status" value="1"/>
</dbReference>
<dbReference type="KEGG" id="abp:AGABI1DRAFT41606"/>
<evidence type="ECO:0000256" key="2">
    <source>
        <dbReference type="PROSITE-ProRule" id="PRU00285"/>
    </source>
</evidence>
<dbReference type="AlphaFoldDB" id="K5VV99"/>
<dbReference type="Gene3D" id="2.60.40.790">
    <property type="match status" value="1"/>
</dbReference>
<comment type="similarity">
    <text evidence="2 3">Belongs to the small heat shock protein (HSP20) family.</text>
</comment>
<dbReference type="InterPro" id="IPR031107">
    <property type="entry name" value="Small_HSP"/>
</dbReference>
<reference evidence="7" key="1">
    <citation type="journal article" date="2012" name="Proc. Natl. Acad. Sci. U.S.A.">
        <title>Genome sequence of the button mushroom Agaricus bisporus reveals mechanisms governing adaptation to a humic-rich ecological niche.</title>
        <authorList>
            <person name="Morin E."/>
            <person name="Kohler A."/>
            <person name="Baker A.R."/>
            <person name="Foulongne-Oriol M."/>
            <person name="Lombard V."/>
            <person name="Nagy L.G."/>
            <person name="Ohm R.A."/>
            <person name="Patyshakuliyeva A."/>
            <person name="Brun A."/>
            <person name="Aerts A.L."/>
            <person name="Bailey A.M."/>
            <person name="Billette C."/>
            <person name="Coutinho P.M."/>
            <person name="Deakin G."/>
            <person name="Doddapaneni H."/>
            <person name="Floudas D."/>
            <person name="Grimwood J."/>
            <person name="Hilden K."/>
            <person name="Kuees U."/>
            <person name="LaButti K.M."/>
            <person name="Lapidus A."/>
            <person name="Lindquist E.A."/>
            <person name="Lucas S.M."/>
            <person name="Murat C."/>
            <person name="Riley R.W."/>
            <person name="Salamov A.A."/>
            <person name="Schmutz J."/>
            <person name="Subramanian V."/>
            <person name="Woesten H.A.B."/>
            <person name="Xu J."/>
            <person name="Eastwood D.C."/>
            <person name="Foster G.D."/>
            <person name="Sonnenberg A.S."/>
            <person name="Cullen D."/>
            <person name="de Vries R.P."/>
            <person name="Lundell T."/>
            <person name="Hibbett D.S."/>
            <person name="Henrissat B."/>
            <person name="Burton K.S."/>
            <person name="Kerrigan R.W."/>
            <person name="Challen M.P."/>
            <person name="Grigoriev I.V."/>
            <person name="Martin F."/>
        </authorList>
    </citation>
    <scope>NUCLEOTIDE SEQUENCE [LARGE SCALE GENOMIC DNA]</scope>
    <source>
        <strain evidence="7">JB137-S8 / ATCC MYA-4627 / FGSC 10392</strain>
    </source>
</reference>
<proteinExistence type="inferred from homology"/>
<evidence type="ECO:0000313" key="6">
    <source>
        <dbReference type="EMBL" id="EKM78404.1"/>
    </source>
</evidence>
<dbReference type="SUPFAM" id="SSF49764">
    <property type="entry name" value="HSP20-like chaperones"/>
    <property type="match status" value="1"/>
</dbReference>
<dbReference type="CDD" id="cd06464">
    <property type="entry name" value="ACD_sHsps-like"/>
    <property type="match status" value="1"/>
</dbReference>
<protein>
    <recommendedName>
        <fullName evidence="5">SHSP domain-containing protein</fullName>
    </recommendedName>
</protein>
<evidence type="ECO:0000259" key="5">
    <source>
        <dbReference type="PROSITE" id="PS01031"/>
    </source>
</evidence>
<dbReference type="PROSITE" id="PS01031">
    <property type="entry name" value="SHSP"/>
    <property type="match status" value="1"/>
</dbReference>
<evidence type="ECO:0000256" key="4">
    <source>
        <dbReference type="SAM" id="MobiDB-lite"/>
    </source>
</evidence>
<gene>
    <name evidence="6" type="ORF">AGABI1DRAFT_41606</name>
</gene>
<dbReference type="InterPro" id="IPR008978">
    <property type="entry name" value="HSP20-like_chaperone"/>
</dbReference>
<dbReference type="OrthoDB" id="1431247at2759"/>
<evidence type="ECO:0000256" key="1">
    <source>
        <dbReference type="ARBA" id="ARBA00023016"/>
    </source>
</evidence>
<dbReference type="RefSeq" id="XP_007330810.1">
    <property type="nucleotide sequence ID" value="XM_007330748.1"/>
</dbReference>
<evidence type="ECO:0000313" key="7">
    <source>
        <dbReference type="Proteomes" id="UP000008493"/>
    </source>
</evidence>